<dbReference type="PANTHER" id="PTHR48051">
    <property type="match status" value="1"/>
</dbReference>
<dbReference type="PANTHER" id="PTHR48051:SF1">
    <property type="entry name" value="RAS SUPPRESSOR PROTEIN 1"/>
    <property type="match status" value="1"/>
</dbReference>
<evidence type="ECO:0000256" key="2">
    <source>
        <dbReference type="ARBA" id="ARBA00022737"/>
    </source>
</evidence>
<organism evidence="4 5">
    <name type="scientific">Podospora didyma</name>
    <dbReference type="NCBI Taxonomy" id="330526"/>
    <lineage>
        <taxon>Eukaryota</taxon>
        <taxon>Fungi</taxon>
        <taxon>Dikarya</taxon>
        <taxon>Ascomycota</taxon>
        <taxon>Pezizomycotina</taxon>
        <taxon>Sordariomycetes</taxon>
        <taxon>Sordariomycetidae</taxon>
        <taxon>Sordariales</taxon>
        <taxon>Podosporaceae</taxon>
        <taxon>Podospora</taxon>
    </lineage>
</organism>
<dbReference type="Gene3D" id="3.80.10.10">
    <property type="entry name" value="Ribonuclease Inhibitor"/>
    <property type="match status" value="1"/>
</dbReference>
<dbReference type="InterPro" id="IPR050216">
    <property type="entry name" value="LRR_domain-containing"/>
</dbReference>
<feature type="region of interest" description="Disordered" evidence="3">
    <location>
        <begin position="900"/>
        <end position="960"/>
    </location>
</feature>
<dbReference type="EMBL" id="JAULSW010000003">
    <property type="protein sequence ID" value="KAK3387494.1"/>
    <property type="molecule type" value="Genomic_DNA"/>
</dbReference>
<protein>
    <submittedName>
        <fullName evidence="4">RAM signaling pathway protein-domain-containing protein</fullName>
    </submittedName>
</protein>
<feature type="compositionally biased region" description="Low complexity" evidence="3">
    <location>
        <begin position="33"/>
        <end position="47"/>
    </location>
</feature>
<reference evidence="4" key="2">
    <citation type="submission" date="2023-06" db="EMBL/GenBank/DDBJ databases">
        <authorList>
            <consortium name="Lawrence Berkeley National Laboratory"/>
            <person name="Haridas S."/>
            <person name="Hensen N."/>
            <person name="Bonometti L."/>
            <person name="Westerberg I."/>
            <person name="Brannstrom I.O."/>
            <person name="Guillou S."/>
            <person name="Cros-Aarteil S."/>
            <person name="Calhoun S."/>
            <person name="Kuo A."/>
            <person name="Mondo S."/>
            <person name="Pangilinan J."/>
            <person name="Riley R."/>
            <person name="LaButti K."/>
            <person name="Andreopoulos B."/>
            <person name="Lipzen A."/>
            <person name="Chen C."/>
            <person name="Yanf M."/>
            <person name="Daum C."/>
            <person name="Ng V."/>
            <person name="Clum A."/>
            <person name="Steindorff A."/>
            <person name="Ohm R."/>
            <person name="Martin F."/>
            <person name="Silar P."/>
            <person name="Natvig D."/>
            <person name="Lalanne C."/>
            <person name="Gautier V."/>
            <person name="Ament-velasquez S.L."/>
            <person name="Kruys A."/>
            <person name="Hutchinson M.I."/>
            <person name="Powell A.J."/>
            <person name="Barry K."/>
            <person name="Miller A.N."/>
            <person name="Grigoriev I.V."/>
            <person name="Debuchy R."/>
            <person name="Gladieux P."/>
            <person name="Thoren M.H."/>
            <person name="Johannesson H."/>
        </authorList>
    </citation>
    <scope>NUCLEOTIDE SEQUENCE</scope>
    <source>
        <strain evidence="4">CBS 232.78</strain>
    </source>
</reference>
<evidence type="ECO:0000313" key="4">
    <source>
        <dbReference type="EMBL" id="KAK3387494.1"/>
    </source>
</evidence>
<dbReference type="InterPro" id="IPR003591">
    <property type="entry name" value="Leu-rich_rpt_typical-subtyp"/>
</dbReference>
<dbReference type="Proteomes" id="UP001285441">
    <property type="component" value="Unassembled WGS sequence"/>
</dbReference>
<dbReference type="SMART" id="SM00369">
    <property type="entry name" value="LRR_TYP"/>
    <property type="match status" value="3"/>
</dbReference>
<dbReference type="InterPro" id="IPR019487">
    <property type="entry name" value="RAM_signalling_pathway_SOG2"/>
</dbReference>
<keyword evidence="1" id="KW-0433">Leucine-rich repeat</keyword>
<feature type="region of interest" description="Disordered" evidence="3">
    <location>
        <begin position="584"/>
        <end position="628"/>
    </location>
</feature>
<dbReference type="GO" id="GO:0005737">
    <property type="term" value="C:cytoplasm"/>
    <property type="evidence" value="ECO:0007669"/>
    <property type="project" value="TreeGrafter"/>
</dbReference>
<keyword evidence="2" id="KW-0677">Repeat</keyword>
<accession>A0AAE0NTZ2</accession>
<keyword evidence="5" id="KW-1185">Reference proteome</keyword>
<proteinExistence type="predicted"/>
<dbReference type="AlphaFoldDB" id="A0AAE0NTZ2"/>
<feature type="compositionally biased region" description="Basic and acidic residues" evidence="3">
    <location>
        <begin position="593"/>
        <end position="607"/>
    </location>
</feature>
<comment type="caution">
    <text evidence="4">The sequence shown here is derived from an EMBL/GenBank/DDBJ whole genome shotgun (WGS) entry which is preliminary data.</text>
</comment>
<dbReference type="Pfam" id="PF10428">
    <property type="entry name" value="SOG2"/>
    <property type="match status" value="1"/>
</dbReference>
<evidence type="ECO:0000256" key="1">
    <source>
        <dbReference type="ARBA" id="ARBA00022614"/>
    </source>
</evidence>
<dbReference type="Pfam" id="PF13855">
    <property type="entry name" value="LRR_8"/>
    <property type="match status" value="1"/>
</dbReference>
<feature type="region of interest" description="Disordered" evidence="3">
    <location>
        <begin position="258"/>
        <end position="384"/>
    </location>
</feature>
<feature type="region of interest" description="Disordered" evidence="3">
    <location>
        <begin position="23"/>
        <end position="47"/>
    </location>
</feature>
<feature type="compositionally biased region" description="Low complexity" evidence="3">
    <location>
        <begin position="900"/>
        <end position="927"/>
    </location>
</feature>
<evidence type="ECO:0000313" key="5">
    <source>
        <dbReference type="Proteomes" id="UP001285441"/>
    </source>
</evidence>
<gene>
    <name evidence="4" type="ORF">B0H63DRAFT_412726</name>
</gene>
<name>A0AAE0NTZ2_9PEZI</name>
<dbReference type="InterPro" id="IPR032675">
    <property type="entry name" value="LRR_dom_sf"/>
</dbReference>
<sequence length="960" mass="105503">MERPLRGLPDNPAQARRAIAAAALSNPPPPVPSLRDVPSNASLSASAPPSASQVIALAKDAMKAAHDNEAKAAEASGVSNSLKPGLTIDLSRKKIQKLPDEIVDIIKDELERLALSHNYLQTFPARFAECTSIRYLNVRQNRIAEFPLALCDLKSLEILDLGRNLLRVLPPEIVKLSSLKVFSIPKNQITELPLCLADMPSLSVIKLDGNPLVFPPPEVWQAQAANIQNESASKENELTEVTMTTHIKKFLKQKALSLSGRNDADSPNDEGTEGTETPRPTIKRVFSGRFPIRVNGSDVHDLRSPALPRPPPIPTRSHYRGLSQQNTAQRRPGVMPLTIGNPNERVRSNSETTIQTSSRDRAESRSRRMGIVSKKPSELSTLDETEANNRFSHYRGLSHGSAMQGNGVAHLQVKSPVPPSPADPSLQRPVYVRRLSILPERRSNSQIVDPVLEAARGILYSIFQIHPMIQMLMTLANDGTTRRSSLEIVFYNSVMHVEQLELEIQKHDNPEAYIDDPTFNPDENEPVQRACVTLVGAYTHVCASLMGNVDLFLDNGDPRYIRTLLTQLYNSIMELRVTCSQPPAEGTLRRLPHGTDLRDTLRPHSRENSATPTGERVGRPRNGLVPYNPSNLRVATDVRLPVISGTGRMATISNATPRSGESFVSSSTSGARGLSSDFTEEDRIFEKLFLSLQKSTDYVMRILPAFNAQFNLSMRNAMTQHASDHHVVQCWRALITKCISAIQQTEMLKEKLSSIKLKEPGIRTQSPFWALCNNFIEAWYNLVQKIKQLQNDIQLPLETKTRLRPVQQHMKETCQLMQSSPWHYYARQAGLDGSMMSPYSNQSSTPVPLPMTPQSAALGPAVQATVPSTPQSASFAAAFNGNVFERADHLISMGGLSMSSNHSMSRSGTMNSTSTASLNSISSTLSSQDGIMTPSSALSPGPGPLGPLPFRLNSGGKVGF</sequence>
<dbReference type="InterPro" id="IPR001611">
    <property type="entry name" value="Leu-rich_rpt"/>
</dbReference>
<reference evidence="4" key="1">
    <citation type="journal article" date="2023" name="Mol. Phylogenet. Evol.">
        <title>Genome-scale phylogeny and comparative genomics of the fungal order Sordariales.</title>
        <authorList>
            <person name="Hensen N."/>
            <person name="Bonometti L."/>
            <person name="Westerberg I."/>
            <person name="Brannstrom I.O."/>
            <person name="Guillou S."/>
            <person name="Cros-Aarteil S."/>
            <person name="Calhoun S."/>
            <person name="Haridas S."/>
            <person name="Kuo A."/>
            <person name="Mondo S."/>
            <person name="Pangilinan J."/>
            <person name="Riley R."/>
            <person name="LaButti K."/>
            <person name="Andreopoulos B."/>
            <person name="Lipzen A."/>
            <person name="Chen C."/>
            <person name="Yan M."/>
            <person name="Daum C."/>
            <person name="Ng V."/>
            <person name="Clum A."/>
            <person name="Steindorff A."/>
            <person name="Ohm R.A."/>
            <person name="Martin F."/>
            <person name="Silar P."/>
            <person name="Natvig D.O."/>
            <person name="Lalanne C."/>
            <person name="Gautier V."/>
            <person name="Ament-Velasquez S.L."/>
            <person name="Kruys A."/>
            <person name="Hutchinson M.I."/>
            <person name="Powell A.J."/>
            <person name="Barry K."/>
            <person name="Miller A.N."/>
            <person name="Grigoriev I.V."/>
            <person name="Debuchy R."/>
            <person name="Gladieux P."/>
            <person name="Hiltunen Thoren M."/>
            <person name="Johannesson H."/>
        </authorList>
    </citation>
    <scope>NUCLEOTIDE SEQUENCE</scope>
    <source>
        <strain evidence="4">CBS 232.78</strain>
    </source>
</reference>
<evidence type="ECO:0000256" key="3">
    <source>
        <dbReference type="SAM" id="MobiDB-lite"/>
    </source>
</evidence>
<dbReference type="SUPFAM" id="SSF52075">
    <property type="entry name" value="Outer arm dynein light chain 1"/>
    <property type="match status" value="1"/>
</dbReference>